<reference evidence="15 16" key="1">
    <citation type="submission" date="2019-03" db="EMBL/GenBank/DDBJ databases">
        <title>Genomic Encyclopedia of Type Strains, Phase IV (KMG-IV): sequencing the most valuable type-strain genomes for metagenomic binning, comparative biology and taxonomic classification.</title>
        <authorList>
            <person name="Goeker M."/>
        </authorList>
    </citation>
    <scope>NUCLEOTIDE SEQUENCE [LARGE SCALE GENOMIC DNA]</scope>
    <source>
        <strain evidence="15 16">DSM 21667</strain>
    </source>
</reference>
<dbReference type="Gene3D" id="2.40.170.20">
    <property type="entry name" value="TonB-dependent receptor, beta-barrel domain"/>
    <property type="match status" value="1"/>
</dbReference>
<gene>
    <name evidence="15" type="ORF">DFR29_10560</name>
</gene>
<feature type="domain" description="TonB-dependent receptor-like beta-barrel" evidence="13">
    <location>
        <begin position="287"/>
        <end position="703"/>
    </location>
</feature>
<accession>A0A4R6Z0H6</accession>
<keyword evidence="5 10" id="KW-0812">Transmembrane</keyword>
<feature type="signal peptide" evidence="12">
    <location>
        <begin position="1"/>
        <end position="28"/>
    </location>
</feature>
<organism evidence="15 16">
    <name type="scientific">Tahibacter aquaticus</name>
    <dbReference type="NCBI Taxonomy" id="520092"/>
    <lineage>
        <taxon>Bacteria</taxon>
        <taxon>Pseudomonadati</taxon>
        <taxon>Pseudomonadota</taxon>
        <taxon>Gammaproteobacteria</taxon>
        <taxon>Lysobacterales</taxon>
        <taxon>Rhodanobacteraceae</taxon>
        <taxon>Tahibacter</taxon>
    </lineage>
</organism>
<evidence type="ECO:0000256" key="6">
    <source>
        <dbReference type="ARBA" id="ARBA00023077"/>
    </source>
</evidence>
<keyword evidence="9 10" id="KW-0998">Cell outer membrane</keyword>
<comment type="similarity">
    <text evidence="2 10 11">Belongs to the TonB-dependent receptor family.</text>
</comment>
<evidence type="ECO:0000313" key="16">
    <source>
        <dbReference type="Proteomes" id="UP000295293"/>
    </source>
</evidence>
<evidence type="ECO:0000256" key="10">
    <source>
        <dbReference type="PROSITE-ProRule" id="PRU01360"/>
    </source>
</evidence>
<comment type="caution">
    <text evidence="15">The sequence shown here is derived from an EMBL/GenBank/DDBJ whole genome shotgun (WGS) entry which is preliminary data.</text>
</comment>
<evidence type="ECO:0000256" key="11">
    <source>
        <dbReference type="RuleBase" id="RU003357"/>
    </source>
</evidence>
<evidence type="ECO:0000259" key="14">
    <source>
        <dbReference type="Pfam" id="PF07715"/>
    </source>
</evidence>
<dbReference type="Proteomes" id="UP000295293">
    <property type="component" value="Unassembled WGS sequence"/>
</dbReference>
<dbReference type="OrthoDB" id="127311at2"/>
<dbReference type="PROSITE" id="PS52016">
    <property type="entry name" value="TONB_DEPENDENT_REC_3"/>
    <property type="match status" value="1"/>
</dbReference>
<dbReference type="Gene3D" id="2.170.130.10">
    <property type="entry name" value="TonB-dependent receptor, plug domain"/>
    <property type="match status" value="1"/>
</dbReference>
<evidence type="ECO:0000256" key="9">
    <source>
        <dbReference type="ARBA" id="ARBA00023237"/>
    </source>
</evidence>
<protein>
    <submittedName>
        <fullName evidence="15">Iron complex outermembrane receptor protein</fullName>
    </submittedName>
</protein>
<dbReference type="AlphaFoldDB" id="A0A4R6Z0H6"/>
<keyword evidence="16" id="KW-1185">Reference proteome</keyword>
<dbReference type="GO" id="GO:0015891">
    <property type="term" value="P:siderophore transport"/>
    <property type="evidence" value="ECO:0007669"/>
    <property type="project" value="InterPro"/>
</dbReference>
<evidence type="ECO:0000256" key="7">
    <source>
        <dbReference type="ARBA" id="ARBA00023136"/>
    </source>
</evidence>
<dbReference type="InterPro" id="IPR010105">
    <property type="entry name" value="TonB_sidphr_rcpt"/>
</dbReference>
<dbReference type="PANTHER" id="PTHR32552">
    <property type="entry name" value="FERRICHROME IRON RECEPTOR-RELATED"/>
    <property type="match status" value="1"/>
</dbReference>
<dbReference type="EMBL" id="SNZH01000005">
    <property type="protein sequence ID" value="TDR44879.1"/>
    <property type="molecule type" value="Genomic_DNA"/>
</dbReference>
<sequence>MRVRNLGRPPTLRWCVLASLATAGAATAADTPDAADSARTLDRIEVTGQASASALDETTDTGSRLGLSARETPAAIEVLDQEHLQQRGARSSIEALNATAGVLAGNLPSSPGIASMRGFSGGAIALLQDGVRQTAGPLITRDLDSWSFERIEVLKGPASVLYGEGALAGAINLVPKRPQFAATQAQVLLSGGSFGSYRAAVDLNLPTGEQAALRAVASSRRSDGYIADSDSDASAGTLAFSFMPSDALRVDLAVDRFRDDNETPYWGTPLVPSSVARDPASLVRSSNGYVIDRALRKANFNVADGYSRSVADWARSQISWQIGSTWRFVNELDYYDATREWQNTETYTWDAAAANLRRSTTRIGHDHEYWIERASFAADGELAGRRNRFSIGAEYSESNFYNIRRFGTATPLDPYAPVRGTFPRGDEATLFPGAGNRVDFDSASQVSALFVENALNLGSRWLLLGGLRQDSIALQRKVIDYNSGARSQFERSYSPLSWRLGTVFDATPQTQLYGQYSRAVAPVGSLFLISQANARFDLTHGDAIEIGVKSSTWQDRLNLTAALYQLRQDDIVTRDPANASLSIQGGRQSSRGIELGASARLSDNFSLDASLALLDARFDELREAGGADRRGNTPANVPERFASLFAHYRIANTPLALSLGARHVGRYFSNNANTLRVAGHTVVDAAIDWQLPLGRLSLRGRNLGDALYADWSGGAADQLILGAPRSVELSWMVTR</sequence>
<dbReference type="InterPro" id="IPR036942">
    <property type="entry name" value="Beta-barrel_TonB_sf"/>
</dbReference>
<dbReference type="NCBIfam" id="TIGR01783">
    <property type="entry name" value="TonB-siderophor"/>
    <property type="match status" value="1"/>
</dbReference>
<keyword evidence="8 15" id="KW-0675">Receptor</keyword>
<keyword evidence="6 11" id="KW-0798">TonB box</keyword>
<dbReference type="GO" id="GO:0009279">
    <property type="term" value="C:cell outer membrane"/>
    <property type="evidence" value="ECO:0007669"/>
    <property type="project" value="UniProtKB-SubCell"/>
</dbReference>
<comment type="subcellular location">
    <subcellularLocation>
        <location evidence="1 10">Cell outer membrane</location>
        <topology evidence="1 10">Multi-pass membrane protein</topology>
    </subcellularLocation>
</comment>
<dbReference type="InterPro" id="IPR037066">
    <property type="entry name" value="Plug_dom_sf"/>
</dbReference>
<evidence type="ECO:0000259" key="13">
    <source>
        <dbReference type="Pfam" id="PF00593"/>
    </source>
</evidence>
<name>A0A4R6Z0H6_9GAMM</name>
<evidence type="ECO:0000256" key="2">
    <source>
        <dbReference type="ARBA" id="ARBA00009810"/>
    </source>
</evidence>
<proteinExistence type="inferred from homology"/>
<evidence type="ECO:0000256" key="12">
    <source>
        <dbReference type="SAM" id="SignalP"/>
    </source>
</evidence>
<dbReference type="CDD" id="cd01347">
    <property type="entry name" value="ligand_gated_channel"/>
    <property type="match status" value="1"/>
</dbReference>
<evidence type="ECO:0000256" key="8">
    <source>
        <dbReference type="ARBA" id="ARBA00023170"/>
    </source>
</evidence>
<dbReference type="InterPro" id="IPR039426">
    <property type="entry name" value="TonB-dep_rcpt-like"/>
</dbReference>
<dbReference type="InterPro" id="IPR012910">
    <property type="entry name" value="Plug_dom"/>
</dbReference>
<dbReference type="GO" id="GO:0015344">
    <property type="term" value="F:siderophore uptake transmembrane transporter activity"/>
    <property type="evidence" value="ECO:0007669"/>
    <property type="project" value="TreeGrafter"/>
</dbReference>
<evidence type="ECO:0000313" key="15">
    <source>
        <dbReference type="EMBL" id="TDR44879.1"/>
    </source>
</evidence>
<dbReference type="PANTHER" id="PTHR32552:SF84">
    <property type="entry name" value="TONB-DEPENDENT RECEPTOR-RELATED"/>
    <property type="match status" value="1"/>
</dbReference>
<evidence type="ECO:0000256" key="5">
    <source>
        <dbReference type="ARBA" id="ARBA00022692"/>
    </source>
</evidence>
<feature type="chain" id="PRO_5021033866" evidence="12">
    <location>
        <begin position="29"/>
        <end position="735"/>
    </location>
</feature>
<evidence type="ECO:0000256" key="1">
    <source>
        <dbReference type="ARBA" id="ARBA00004571"/>
    </source>
</evidence>
<dbReference type="Pfam" id="PF07715">
    <property type="entry name" value="Plug"/>
    <property type="match status" value="1"/>
</dbReference>
<keyword evidence="3 10" id="KW-0813">Transport</keyword>
<evidence type="ECO:0000256" key="4">
    <source>
        <dbReference type="ARBA" id="ARBA00022452"/>
    </source>
</evidence>
<dbReference type="GO" id="GO:0038023">
    <property type="term" value="F:signaling receptor activity"/>
    <property type="evidence" value="ECO:0007669"/>
    <property type="project" value="InterPro"/>
</dbReference>
<feature type="domain" description="TonB-dependent receptor plug" evidence="14">
    <location>
        <begin position="69"/>
        <end position="170"/>
    </location>
</feature>
<dbReference type="InterPro" id="IPR000531">
    <property type="entry name" value="Beta-barrel_TonB"/>
</dbReference>
<keyword evidence="7 10" id="KW-0472">Membrane</keyword>
<keyword evidence="12" id="KW-0732">Signal</keyword>
<keyword evidence="4 10" id="KW-1134">Transmembrane beta strand</keyword>
<dbReference type="Pfam" id="PF00593">
    <property type="entry name" value="TonB_dep_Rec_b-barrel"/>
    <property type="match status" value="1"/>
</dbReference>
<dbReference type="SUPFAM" id="SSF56935">
    <property type="entry name" value="Porins"/>
    <property type="match status" value="1"/>
</dbReference>
<evidence type="ECO:0000256" key="3">
    <source>
        <dbReference type="ARBA" id="ARBA00022448"/>
    </source>
</evidence>